<sequence>MQYKNNNESFLIIEVSKDDFGHEYEALYEGFDNKKEAIRTVDKLNKNNEIQNNEDYYIVVKSKEFKGNCNDS</sequence>
<name>A0A8H9EPX4_STAPS</name>
<accession>A0A8H9EPX4</accession>
<proteinExistence type="predicted"/>
<dbReference type="Proteomes" id="UP000600220">
    <property type="component" value="Unassembled WGS sequence"/>
</dbReference>
<gene>
    <name evidence="1" type="ORF">EGV54_04965</name>
</gene>
<organism evidence="1 2">
    <name type="scientific">Staphylococcus pseudintermedius</name>
    <dbReference type="NCBI Taxonomy" id="283734"/>
    <lineage>
        <taxon>Bacteria</taxon>
        <taxon>Bacillati</taxon>
        <taxon>Bacillota</taxon>
        <taxon>Bacilli</taxon>
        <taxon>Bacillales</taxon>
        <taxon>Staphylococcaceae</taxon>
        <taxon>Staphylococcus</taxon>
        <taxon>Staphylococcus intermedius group</taxon>
    </lineage>
</organism>
<dbReference type="EMBL" id="AAXKXX010000004">
    <property type="protein sequence ID" value="EGQ4384443.1"/>
    <property type="molecule type" value="Genomic_DNA"/>
</dbReference>
<comment type="caution">
    <text evidence="1">The sequence shown here is derived from an EMBL/GenBank/DDBJ whole genome shotgun (WGS) entry which is preliminary data.</text>
</comment>
<dbReference type="RefSeq" id="WP_065354308.1">
    <property type="nucleotide sequence ID" value="NZ_CP016072.1"/>
</dbReference>
<dbReference type="AlphaFoldDB" id="A0A8H9EPX4"/>
<keyword evidence="2" id="KW-1185">Reference proteome</keyword>
<evidence type="ECO:0000313" key="2">
    <source>
        <dbReference type="Proteomes" id="UP000600220"/>
    </source>
</evidence>
<evidence type="ECO:0000313" key="1">
    <source>
        <dbReference type="EMBL" id="EGQ4384443.1"/>
    </source>
</evidence>
<reference evidence="1 2" key="1">
    <citation type="submission" date="2018-11" db="EMBL/GenBank/DDBJ databases">
        <authorList>
            <consortium name="Veterinary Laboratory Investigation and Response Network"/>
        </authorList>
    </citation>
    <scope>NUCLEOTIDE SEQUENCE [LARGE SCALE GENOMIC DNA]</scope>
    <source>
        <strain evidence="1 2">SPSE-18-VL-LA-PA-Ryan-0021</strain>
    </source>
</reference>
<protein>
    <submittedName>
        <fullName evidence="1">Uncharacterized protein</fullName>
    </submittedName>
</protein>